<protein>
    <submittedName>
        <fullName evidence="2">Uncharacterized protein</fullName>
    </submittedName>
</protein>
<feature type="region of interest" description="Disordered" evidence="1">
    <location>
        <begin position="166"/>
        <end position="200"/>
    </location>
</feature>
<evidence type="ECO:0000256" key="1">
    <source>
        <dbReference type="SAM" id="MobiDB-lite"/>
    </source>
</evidence>
<gene>
    <name evidence="2" type="primary">CR356230.1</name>
</gene>
<organism evidence="2">
    <name type="scientific">Nothobranchius furzeri</name>
    <name type="common">Turquoise killifish</name>
    <dbReference type="NCBI Taxonomy" id="105023"/>
    <lineage>
        <taxon>Eukaryota</taxon>
        <taxon>Metazoa</taxon>
        <taxon>Chordata</taxon>
        <taxon>Craniata</taxon>
        <taxon>Vertebrata</taxon>
        <taxon>Euteleostomi</taxon>
        <taxon>Actinopterygii</taxon>
        <taxon>Neopterygii</taxon>
        <taxon>Teleostei</taxon>
        <taxon>Neoteleostei</taxon>
        <taxon>Acanthomorphata</taxon>
        <taxon>Ovalentaria</taxon>
        <taxon>Atherinomorphae</taxon>
        <taxon>Cyprinodontiformes</taxon>
        <taxon>Nothobranchiidae</taxon>
        <taxon>Nothobranchius</taxon>
    </lineage>
</organism>
<dbReference type="AlphaFoldDB" id="A0A1A8AQL3"/>
<reference evidence="2" key="1">
    <citation type="submission" date="2016-05" db="EMBL/GenBank/DDBJ databases">
        <authorList>
            <person name="Lavstsen T."/>
            <person name="Jespersen J.S."/>
        </authorList>
    </citation>
    <scope>NUCLEOTIDE SEQUENCE</scope>
    <source>
        <tissue evidence="2">Brain</tissue>
    </source>
</reference>
<name>A0A1A8AQL3_NOTFU</name>
<sequence>MVQRFLEQQPAICATLLSTKVRKGESDICTLNETDVSNAEDTVSALKAMKDATVLISEESNPTISLIAPLKAQLLQNMTSNISDSPMIHDIKNAVRTDLMHRLKKPYNLDIVRLQECILAMHAKVLVQPEVQKDGTSADDPSAAKRKPTSLLVSLLGQSFNDVEVSEESKTPYVRAEEESDNYLKTSSLPLSEDPLNWWR</sequence>
<feature type="non-terminal residue" evidence="2">
    <location>
        <position position="200"/>
    </location>
</feature>
<dbReference type="InterPro" id="IPR012337">
    <property type="entry name" value="RNaseH-like_sf"/>
</dbReference>
<reference evidence="2" key="2">
    <citation type="submission" date="2016-06" db="EMBL/GenBank/DDBJ databases">
        <title>The genome of a short-lived fish provides insights into sex chromosome evolution and the genetic control of aging.</title>
        <authorList>
            <person name="Reichwald K."/>
            <person name="Felder M."/>
            <person name="Petzold A."/>
            <person name="Koch P."/>
            <person name="Groth M."/>
            <person name="Platzer M."/>
        </authorList>
    </citation>
    <scope>NUCLEOTIDE SEQUENCE</scope>
    <source>
        <tissue evidence="2">Brain</tissue>
    </source>
</reference>
<evidence type="ECO:0000313" key="2">
    <source>
        <dbReference type="EMBL" id="SBP56520.1"/>
    </source>
</evidence>
<proteinExistence type="predicted"/>
<accession>A0A1A8AQL3</accession>
<dbReference type="SUPFAM" id="SSF53098">
    <property type="entry name" value="Ribonuclease H-like"/>
    <property type="match status" value="1"/>
</dbReference>
<dbReference type="EMBL" id="HADY01018035">
    <property type="protein sequence ID" value="SBP56520.1"/>
    <property type="molecule type" value="Transcribed_RNA"/>
</dbReference>